<reference evidence="2 3" key="1">
    <citation type="submission" date="2021-06" db="EMBL/GenBank/DDBJ databases">
        <authorList>
            <person name="Lee D.H."/>
        </authorList>
    </citation>
    <scope>NUCLEOTIDE SEQUENCE [LARGE SCALE GENOMIC DNA]</scope>
    <source>
        <strain evidence="2 3">MMS21-HV4-11</strain>
    </source>
</reference>
<name>A0ABS6ILG6_9HYPH</name>
<dbReference type="Pfam" id="PF00589">
    <property type="entry name" value="Phage_integrase"/>
    <property type="match status" value="1"/>
</dbReference>
<accession>A0ABS6ILG6</accession>
<dbReference type="PROSITE" id="PS51898">
    <property type="entry name" value="TYR_RECOMBINASE"/>
    <property type="match status" value="1"/>
</dbReference>
<evidence type="ECO:0000313" key="2">
    <source>
        <dbReference type="EMBL" id="MBU8874068.1"/>
    </source>
</evidence>
<dbReference type="Proteomes" id="UP000727907">
    <property type="component" value="Unassembled WGS sequence"/>
</dbReference>
<feature type="domain" description="Tyr recombinase" evidence="1">
    <location>
        <begin position="1"/>
        <end position="83"/>
    </location>
</feature>
<dbReference type="InterPro" id="IPR002104">
    <property type="entry name" value="Integrase_catalytic"/>
</dbReference>
<evidence type="ECO:0000259" key="1">
    <source>
        <dbReference type="PROSITE" id="PS51898"/>
    </source>
</evidence>
<keyword evidence="3" id="KW-1185">Reference proteome</keyword>
<comment type="caution">
    <text evidence="2">The sequence shown here is derived from an EMBL/GenBank/DDBJ whole genome shotgun (WGS) entry which is preliminary data.</text>
</comment>
<evidence type="ECO:0000313" key="3">
    <source>
        <dbReference type="Proteomes" id="UP000727907"/>
    </source>
</evidence>
<gene>
    <name evidence="2" type="ORF">KQ910_09855</name>
</gene>
<organism evidence="2 3">
    <name type="scientific">Reyranella humidisoli</name>
    <dbReference type="NCBI Taxonomy" id="2849149"/>
    <lineage>
        <taxon>Bacteria</taxon>
        <taxon>Pseudomonadati</taxon>
        <taxon>Pseudomonadota</taxon>
        <taxon>Alphaproteobacteria</taxon>
        <taxon>Hyphomicrobiales</taxon>
        <taxon>Reyranellaceae</taxon>
        <taxon>Reyranella</taxon>
    </lineage>
</organism>
<protein>
    <submittedName>
        <fullName evidence="2">Site-specific integrase</fullName>
    </submittedName>
</protein>
<proteinExistence type="predicted"/>
<dbReference type="EMBL" id="JAHOPB010000001">
    <property type="protein sequence ID" value="MBU8874068.1"/>
    <property type="molecule type" value="Genomic_DNA"/>
</dbReference>
<sequence length="95" mass="10327">MVTSFGEPYGSNGFGNRMKKWCREAGLPEECTAHGLRKAGATVAAENGATEHQLMAIFGWASARQAAIYTRKANRTRLTADAMHLLMPRRTQGGS</sequence>